<evidence type="ECO:0000313" key="9">
    <source>
        <dbReference type="EMBL" id="SHO52101.1"/>
    </source>
</evidence>
<dbReference type="AlphaFoldDB" id="A0A1M7YHN9"/>
<comment type="subcellular location">
    <subcellularLocation>
        <location evidence="1">Cell membrane</location>
        <topology evidence="1">Multi-pass membrane protein</topology>
    </subcellularLocation>
</comment>
<keyword evidence="3" id="KW-1003">Cell membrane</keyword>
<evidence type="ECO:0000256" key="2">
    <source>
        <dbReference type="ARBA" id="ARBA00005236"/>
    </source>
</evidence>
<dbReference type="InterPro" id="IPR051447">
    <property type="entry name" value="Lipoprotein-release_system"/>
</dbReference>
<dbReference type="InterPro" id="IPR003838">
    <property type="entry name" value="ABC3_permease_C"/>
</dbReference>
<name>A0A1M7YHN9_9BACT</name>
<evidence type="ECO:0000256" key="4">
    <source>
        <dbReference type="ARBA" id="ARBA00022692"/>
    </source>
</evidence>
<feature type="transmembrane region" description="Helical" evidence="7">
    <location>
        <begin position="574"/>
        <end position="596"/>
    </location>
</feature>
<protein>
    <submittedName>
        <fullName evidence="9">Putative ABC transport system permease protein</fullName>
    </submittedName>
</protein>
<dbReference type="STRING" id="1121416.SAMN02745220_04370"/>
<dbReference type="EMBL" id="FRFE01000031">
    <property type="protein sequence ID" value="SHO52101.1"/>
    <property type="molecule type" value="Genomic_DNA"/>
</dbReference>
<evidence type="ECO:0000256" key="6">
    <source>
        <dbReference type="ARBA" id="ARBA00023136"/>
    </source>
</evidence>
<evidence type="ECO:0000256" key="5">
    <source>
        <dbReference type="ARBA" id="ARBA00022989"/>
    </source>
</evidence>
<feature type="transmembrane region" description="Helical" evidence="7">
    <location>
        <begin position="22"/>
        <end position="45"/>
    </location>
</feature>
<dbReference type="GO" id="GO:0044874">
    <property type="term" value="P:lipoprotein localization to outer membrane"/>
    <property type="evidence" value="ECO:0007669"/>
    <property type="project" value="TreeGrafter"/>
</dbReference>
<dbReference type="GO" id="GO:0098797">
    <property type="term" value="C:plasma membrane protein complex"/>
    <property type="evidence" value="ECO:0007669"/>
    <property type="project" value="TreeGrafter"/>
</dbReference>
<keyword evidence="5 7" id="KW-1133">Transmembrane helix</keyword>
<proteinExistence type="inferred from homology"/>
<organism evidence="9 10">
    <name type="scientific">Desulfopila aestuarii DSM 18488</name>
    <dbReference type="NCBI Taxonomy" id="1121416"/>
    <lineage>
        <taxon>Bacteria</taxon>
        <taxon>Pseudomonadati</taxon>
        <taxon>Thermodesulfobacteriota</taxon>
        <taxon>Desulfobulbia</taxon>
        <taxon>Desulfobulbales</taxon>
        <taxon>Desulfocapsaceae</taxon>
        <taxon>Desulfopila</taxon>
    </lineage>
</organism>
<keyword evidence="6 7" id="KW-0472">Membrane</keyword>
<evidence type="ECO:0000256" key="1">
    <source>
        <dbReference type="ARBA" id="ARBA00004651"/>
    </source>
</evidence>
<dbReference type="RefSeq" id="WP_073615779.1">
    <property type="nucleotide sequence ID" value="NZ_FRFE01000031.1"/>
</dbReference>
<dbReference type="Pfam" id="PF02687">
    <property type="entry name" value="FtsX"/>
    <property type="match status" value="1"/>
</dbReference>
<evidence type="ECO:0000256" key="3">
    <source>
        <dbReference type="ARBA" id="ARBA00022475"/>
    </source>
</evidence>
<feature type="transmembrane region" description="Helical" evidence="7">
    <location>
        <begin position="525"/>
        <end position="554"/>
    </location>
</feature>
<evidence type="ECO:0000256" key="7">
    <source>
        <dbReference type="SAM" id="Phobius"/>
    </source>
</evidence>
<gene>
    <name evidence="9" type="ORF">SAMN02745220_04370</name>
</gene>
<keyword evidence="10" id="KW-1185">Reference proteome</keyword>
<dbReference type="Proteomes" id="UP000184603">
    <property type="component" value="Unassembled WGS sequence"/>
</dbReference>
<feature type="domain" description="ABC3 transporter permease C-terminal" evidence="8">
    <location>
        <begin position="483"/>
        <end position="603"/>
    </location>
</feature>
<sequence>MSCANPLKHIPALAASHLKHEWILTFCLVIALAAVIAPLLVLLGLKYGTIQTLRERLVEDPIFREIRPSQTREFSPQWFDELQSWPGIGFVTPTILPLSSVISVVASGGRNSELFDLIPTAAGDPLLLENGGVVPTDGEVVLSAEAARRSAVAPGDEITVKVTRSRGGRPEHVEERLRVVSILSPRAGSLARVYAPLAFVLDVEGYKEGYAAPSRGWPGDTPQPYPSFDGALLLMPKPMLPIARSGLIINTGFGRIVDGSAKDAAELLGFPVPEELTVYNLLAPGAPVTITNLRAIEQKLRGQTGVLLPYVRGLDMAVDGSRTAPIGLSIDERQAELLGIHSTPWGRFGGTLPENGQLVHVLWPAATPTTATEIAVRAVGVAELDFPLRVAGSTSLSRPVVPVELLGVLRTATQRPIVFNPATDHFEMARGGYRGFRLYARSIDDVPALYHRLKSEGIEVIAEVEAIERIQVLDRGLSRLFWLIALLGLFGSTAVLVSSLYAAVERRRRDLGVLRLLGFARRHVFFFPIAQGIMIAALGLMLGFGGYAALAQVINHAFASELAPGEAFCTLPAQYLPIFCLATLVLATLASLVAAWRATGIDPAEVIREQ</sequence>
<accession>A0A1M7YHN9</accession>
<feature type="transmembrane region" description="Helical" evidence="7">
    <location>
        <begin position="480"/>
        <end position="504"/>
    </location>
</feature>
<dbReference type="PANTHER" id="PTHR30489">
    <property type="entry name" value="LIPOPROTEIN-RELEASING SYSTEM TRANSMEMBRANE PROTEIN LOLE"/>
    <property type="match status" value="1"/>
</dbReference>
<keyword evidence="4 7" id="KW-0812">Transmembrane</keyword>
<dbReference type="PANTHER" id="PTHR30489:SF0">
    <property type="entry name" value="LIPOPROTEIN-RELEASING SYSTEM TRANSMEMBRANE PROTEIN LOLE"/>
    <property type="match status" value="1"/>
</dbReference>
<comment type="similarity">
    <text evidence="2">Belongs to the ABC-4 integral membrane protein family. LolC/E subfamily.</text>
</comment>
<evidence type="ECO:0000313" key="10">
    <source>
        <dbReference type="Proteomes" id="UP000184603"/>
    </source>
</evidence>
<reference evidence="9 10" key="1">
    <citation type="submission" date="2016-12" db="EMBL/GenBank/DDBJ databases">
        <authorList>
            <person name="Song W.-J."/>
            <person name="Kurnit D.M."/>
        </authorList>
    </citation>
    <scope>NUCLEOTIDE SEQUENCE [LARGE SCALE GENOMIC DNA]</scope>
    <source>
        <strain evidence="9 10">DSM 18488</strain>
    </source>
</reference>
<evidence type="ECO:0000259" key="8">
    <source>
        <dbReference type="Pfam" id="PF02687"/>
    </source>
</evidence>
<dbReference type="OrthoDB" id="5410375at2"/>